<proteinExistence type="predicted"/>
<gene>
    <name evidence="1" type="ORF">IMG5_019020</name>
</gene>
<accession>G0QKK4</accession>
<sequence>MYQKKQMFCQRKLKKKREALIQIGPLQKHCDNLEKRIYELESENSILKNIIGDLVKNNGQNKIEEIIEPIDKIISNSMKEKNKYFNFQEDNQIYINKKIKQI</sequence>
<reference evidence="1 2" key="1">
    <citation type="submission" date="2011-07" db="EMBL/GenBank/DDBJ databases">
        <authorList>
            <person name="Coyne R."/>
            <person name="Brami D."/>
            <person name="Johnson J."/>
            <person name="Hostetler J."/>
            <person name="Hannick L."/>
            <person name="Clark T."/>
            <person name="Cassidy-Hanley D."/>
            <person name="Inman J."/>
        </authorList>
    </citation>
    <scope>NUCLEOTIDE SEQUENCE [LARGE SCALE GENOMIC DNA]</scope>
    <source>
        <strain evidence="1 2">G5</strain>
    </source>
</reference>
<evidence type="ECO:0008006" key="3">
    <source>
        <dbReference type="Google" id="ProtNLM"/>
    </source>
</evidence>
<dbReference type="EMBL" id="GL983171">
    <property type="protein sequence ID" value="EGR34255.1"/>
    <property type="molecule type" value="Genomic_DNA"/>
</dbReference>
<dbReference type="InParanoid" id="G0QKK4"/>
<evidence type="ECO:0000313" key="1">
    <source>
        <dbReference type="EMBL" id="EGR34255.1"/>
    </source>
</evidence>
<dbReference type="AlphaFoldDB" id="G0QKK4"/>
<evidence type="ECO:0000313" key="2">
    <source>
        <dbReference type="Proteomes" id="UP000008983"/>
    </source>
</evidence>
<dbReference type="Proteomes" id="UP000008983">
    <property type="component" value="Unassembled WGS sequence"/>
</dbReference>
<protein>
    <recommendedName>
        <fullName evidence="3">BZIP domain-containing protein</fullName>
    </recommendedName>
</protein>
<keyword evidence="2" id="KW-1185">Reference proteome</keyword>
<dbReference type="RefSeq" id="XP_004039559.1">
    <property type="nucleotide sequence ID" value="XM_004039511.1"/>
</dbReference>
<dbReference type="OrthoDB" id="298552at2759"/>
<dbReference type="GeneID" id="14910445"/>
<organism evidence="1 2">
    <name type="scientific">Ichthyophthirius multifiliis</name>
    <name type="common">White spot disease agent</name>
    <name type="synonym">Ich</name>
    <dbReference type="NCBI Taxonomy" id="5932"/>
    <lineage>
        <taxon>Eukaryota</taxon>
        <taxon>Sar</taxon>
        <taxon>Alveolata</taxon>
        <taxon>Ciliophora</taxon>
        <taxon>Intramacronucleata</taxon>
        <taxon>Oligohymenophorea</taxon>
        <taxon>Hymenostomatida</taxon>
        <taxon>Ophryoglenina</taxon>
        <taxon>Ichthyophthirius</taxon>
    </lineage>
</organism>
<name>G0QKK4_ICHMU</name>